<dbReference type="InterPro" id="IPR040161">
    <property type="entry name" value="FB224"/>
</dbReference>
<reference evidence="2" key="1">
    <citation type="submission" date="2007-07" db="EMBL/GenBank/DDBJ databases">
        <title>PCAP assembly of the Caenorhabditis remanei genome.</title>
        <authorList>
            <consortium name="The Caenorhabditis remanei Sequencing Consortium"/>
            <person name="Wilson R.K."/>
        </authorList>
    </citation>
    <scope>NUCLEOTIDE SEQUENCE [LARGE SCALE GENOMIC DNA]</scope>
    <source>
        <strain evidence="2">PB4641</strain>
    </source>
</reference>
<name>E3MGR9_CAERE</name>
<dbReference type="STRING" id="31234.E3MGR9"/>
<dbReference type="InterPro" id="IPR002900">
    <property type="entry name" value="DUF38/FTH_CAE_spp"/>
</dbReference>
<protein>
    <recommendedName>
        <fullName evidence="1">F-box domain-containing protein</fullName>
    </recommendedName>
</protein>
<dbReference type="RefSeq" id="XP_003104678.2">
    <property type="nucleotide sequence ID" value="XM_003104630.2"/>
</dbReference>
<dbReference type="GO" id="GO:0045087">
    <property type="term" value="P:innate immune response"/>
    <property type="evidence" value="ECO:0007669"/>
    <property type="project" value="TreeGrafter"/>
</dbReference>
<evidence type="ECO:0000313" key="2">
    <source>
        <dbReference type="EMBL" id="EFP01831.1"/>
    </source>
</evidence>
<proteinExistence type="predicted"/>
<dbReference type="PROSITE" id="PS50181">
    <property type="entry name" value="FBOX"/>
    <property type="match status" value="1"/>
</dbReference>
<gene>
    <name evidence="2" type="ORF">CRE_23437</name>
</gene>
<dbReference type="InterPro" id="IPR001810">
    <property type="entry name" value="F-box_dom"/>
</dbReference>
<dbReference type="Pfam" id="PF00646">
    <property type="entry name" value="F-box"/>
    <property type="match status" value="1"/>
</dbReference>
<keyword evidence="3" id="KW-1185">Reference proteome</keyword>
<dbReference type="PANTHER" id="PTHR23015:SF4">
    <property type="entry name" value="DUF38 DOMAIN-CONTAINING PROTEIN-RELATED"/>
    <property type="match status" value="1"/>
</dbReference>
<dbReference type="HOGENOM" id="CLU_030831_0_0_1"/>
<dbReference type="KEGG" id="crq:GCK72_021400"/>
<sequence>MASGSPLLKLPEIVMDNVLHYSDYLEIASLRKTCRSLRKFVDAAKPDARMDKVEIECEANKVIFRLQSGGKIIDIVYRNGTGGCYVFNNTNWKKLIFEGMDHIEIFKNDLAVFLKHQKSLLKEMEIKRNTADIDQVFIALKAHATNSKTRNLQLKTTKLSLNGLSAPQSLLAVSSVDAQSLRSLSIKSKERVVLIDEITETEQWRHLDTCSFSGFRISDVRRISHLNEFLGLVTSVTAADLAFLKTAFLNSSNFCSCKINCNSIADLSQIAGVQPFPSRTDYGGVSLLWFFRMPNDTSRVLSLDVNNIGIIDFGPTVTARVPTGAVIID</sequence>
<accession>E3MGR9</accession>
<dbReference type="Proteomes" id="UP000008281">
    <property type="component" value="Unassembled WGS sequence"/>
</dbReference>
<feature type="domain" description="F-box" evidence="1">
    <location>
        <begin position="4"/>
        <end position="53"/>
    </location>
</feature>
<dbReference type="CTD" id="9808769"/>
<organism evidence="3">
    <name type="scientific">Caenorhabditis remanei</name>
    <name type="common">Caenorhabditis vulgaris</name>
    <dbReference type="NCBI Taxonomy" id="31234"/>
    <lineage>
        <taxon>Eukaryota</taxon>
        <taxon>Metazoa</taxon>
        <taxon>Ecdysozoa</taxon>
        <taxon>Nematoda</taxon>
        <taxon>Chromadorea</taxon>
        <taxon>Rhabditida</taxon>
        <taxon>Rhabditina</taxon>
        <taxon>Rhabditomorpha</taxon>
        <taxon>Rhabditoidea</taxon>
        <taxon>Rhabditidae</taxon>
        <taxon>Peloderinae</taxon>
        <taxon>Caenorhabditis</taxon>
    </lineage>
</organism>
<dbReference type="InParanoid" id="E3MGR9"/>
<dbReference type="GeneID" id="9808769"/>
<evidence type="ECO:0000259" key="1">
    <source>
        <dbReference type="PROSITE" id="PS50181"/>
    </source>
</evidence>
<dbReference type="EMBL" id="DS268444">
    <property type="protein sequence ID" value="EFP01831.1"/>
    <property type="molecule type" value="Genomic_DNA"/>
</dbReference>
<dbReference type="AlphaFoldDB" id="E3MGR9"/>
<dbReference type="FunCoup" id="E3MGR9">
    <property type="interactions" value="959"/>
</dbReference>
<dbReference type="PANTHER" id="PTHR23015">
    <property type="entry name" value="UNCHARACTERIZED C.ELEGANS PROTEIN"/>
    <property type="match status" value="1"/>
</dbReference>
<dbReference type="Pfam" id="PF01827">
    <property type="entry name" value="FTH"/>
    <property type="match status" value="1"/>
</dbReference>
<evidence type="ECO:0000313" key="3">
    <source>
        <dbReference type="Proteomes" id="UP000008281"/>
    </source>
</evidence>